<dbReference type="InterPro" id="IPR011047">
    <property type="entry name" value="Quinoprotein_ADH-like_sf"/>
</dbReference>
<dbReference type="Proteomes" id="UP001165430">
    <property type="component" value="Unassembled WGS sequence"/>
</dbReference>
<keyword evidence="2" id="KW-1185">Reference proteome</keyword>
<dbReference type="SUPFAM" id="SSF50998">
    <property type="entry name" value="Quinoprotein alcohol dehydrogenase-like"/>
    <property type="match status" value="1"/>
</dbReference>
<evidence type="ECO:0000313" key="1">
    <source>
        <dbReference type="EMBL" id="MCH7413399.1"/>
    </source>
</evidence>
<protein>
    <recommendedName>
        <fullName evidence="3">6-bladed beta-propeller</fullName>
    </recommendedName>
</protein>
<evidence type="ECO:0008006" key="3">
    <source>
        <dbReference type="Google" id="ProtNLM"/>
    </source>
</evidence>
<proteinExistence type="predicted"/>
<comment type="caution">
    <text evidence="1">The sequence shown here is derived from an EMBL/GenBank/DDBJ whole genome shotgun (WGS) entry which is preliminary data.</text>
</comment>
<dbReference type="RefSeq" id="WP_241411130.1">
    <property type="nucleotide sequence ID" value="NZ_JAKZGO010000005.1"/>
</dbReference>
<organism evidence="1 2">
    <name type="scientific">Belliella alkalica</name>
    <dbReference type="NCBI Taxonomy" id="1730871"/>
    <lineage>
        <taxon>Bacteria</taxon>
        <taxon>Pseudomonadati</taxon>
        <taxon>Bacteroidota</taxon>
        <taxon>Cytophagia</taxon>
        <taxon>Cytophagales</taxon>
        <taxon>Cyclobacteriaceae</taxon>
        <taxon>Belliella</taxon>
    </lineage>
</organism>
<evidence type="ECO:0000313" key="2">
    <source>
        <dbReference type="Proteomes" id="UP001165430"/>
    </source>
</evidence>
<name>A0ABS9VAD8_9BACT</name>
<reference evidence="1" key="1">
    <citation type="submission" date="2022-03" db="EMBL/GenBank/DDBJ databases">
        <title>De novo assembled genomes of Belliella spp. (Cyclobacteriaceae) strains.</title>
        <authorList>
            <person name="Szabo A."/>
            <person name="Korponai K."/>
            <person name="Felfoldi T."/>
        </authorList>
    </citation>
    <scope>NUCLEOTIDE SEQUENCE</scope>
    <source>
        <strain evidence="1">DSM 111903</strain>
    </source>
</reference>
<sequence>MKYYYLILFVFFFSCSSQVEKSRFEKEGAITITLSEKERLLSLKFSIGELDERPVLATFNSINGDVKLIDIMSGKDLFMKNIPNEGPNSISDYIMVNMYVGDQRLFIVSDQGDLVFMLDRNGEILHTIDLPSGGDDYDNFYYSDGNMLFYDSGEKIYLNVFPAMFPSRDQKKEYYSVLNYQMDDYSPHFFGPLPRENVEKFWGEGHMIVCPFGIYSNHYDGFLTGFANSNILRVSNMKGEITKKVELELPNWQRPIPTDLKYEDLEGVSQDAIYELRGYSQAQQKVWKILEMKDGFLLEVLQPISEAPLPRFSVYKFDLEFNFVSSRDFFDDHYTCYQSFIFEDKYHLVDLKAYEQNEDELVFGAFSFDDI</sequence>
<dbReference type="EMBL" id="JAKZGO010000005">
    <property type="protein sequence ID" value="MCH7413399.1"/>
    <property type="molecule type" value="Genomic_DNA"/>
</dbReference>
<gene>
    <name evidence="1" type="ORF">MM213_07885</name>
</gene>
<dbReference type="PROSITE" id="PS51257">
    <property type="entry name" value="PROKAR_LIPOPROTEIN"/>
    <property type="match status" value="1"/>
</dbReference>
<accession>A0ABS9VAD8</accession>